<proteinExistence type="predicted"/>
<dbReference type="EMBL" id="CH476626">
    <property type="protein sequence ID" value="EDO02839.1"/>
    <property type="molecule type" value="Genomic_DNA"/>
</dbReference>
<evidence type="ECO:0000313" key="3">
    <source>
        <dbReference type="Proteomes" id="UP000001312"/>
    </source>
</evidence>
<feature type="compositionally biased region" description="Basic and acidic residues" evidence="1">
    <location>
        <begin position="83"/>
        <end position="98"/>
    </location>
</feature>
<evidence type="ECO:0000313" key="2">
    <source>
        <dbReference type="EMBL" id="EDO02839.1"/>
    </source>
</evidence>
<accession>A7EJ23</accession>
<organism evidence="2 3">
    <name type="scientific">Sclerotinia sclerotiorum (strain ATCC 18683 / 1980 / Ss-1)</name>
    <name type="common">White mold</name>
    <name type="synonym">Whetzelinia sclerotiorum</name>
    <dbReference type="NCBI Taxonomy" id="665079"/>
    <lineage>
        <taxon>Eukaryota</taxon>
        <taxon>Fungi</taxon>
        <taxon>Dikarya</taxon>
        <taxon>Ascomycota</taxon>
        <taxon>Pezizomycotina</taxon>
        <taxon>Leotiomycetes</taxon>
        <taxon>Helotiales</taxon>
        <taxon>Sclerotiniaceae</taxon>
        <taxon>Sclerotinia</taxon>
    </lineage>
</organism>
<name>A7EJ23_SCLS1</name>
<dbReference type="Proteomes" id="UP000001312">
    <property type="component" value="Unassembled WGS sequence"/>
</dbReference>
<dbReference type="GeneID" id="5490052"/>
<evidence type="ECO:0000256" key="1">
    <source>
        <dbReference type="SAM" id="MobiDB-lite"/>
    </source>
</evidence>
<dbReference type="AlphaFoldDB" id="A7EJ23"/>
<protein>
    <submittedName>
        <fullName evidence="2">Uncharacterized protein</fullName>
    </submittedName>
</protein>
<dbReference type="RefSeq" id="XP_001593888.1">
    <property type="nucleotide sequence ID" value="XM_001593838.1"/>
</dbReference>
<dbReference type="HOGENOM" id="CLU_2334911_0_0_1"/>
<dbReference type="InParanoid" id="A7EJ23"/>
<reference evidence="3" key="1">
    <citation type="journal article" date="2011" name="PLoS Genet.">
        <title>Genomic analysis of the necrotrophic fungal pathogens Sclerotinia sclerotiorum and Botrytis cinerea.</title>
        <authorList>
            <person name="Amselem J."/>
            <person name="Cuomo C.A."/>
            <person name="van Kan J.A."/>
            <person name="Viaud M."/>
            <person name="Benito E.P."/>
            <person name="Couloux A."/>
            <person name="Coutinho P.M."/>
            <person name="de Vries R.P."/>
            <person name="Dyer P.S."/>
            <person name="Fillinger S."/>
            <person name="Fournier E."/>
            <person name="Gout L."/>
            <person name="Hahn M."/>
            <person name="Kohn L."/>
            <person name="Lapalu N."/>
            <person name="Plummer K.M."/>
            <person name="Pradier J.M."/>
            <person name="Quevillon E."/>
            <person name="Sharon A."/>
            <person name="Simon A."/>
            <person name="ten Have A."/>
            <person name="Tudzynski B."/>
            <person name="Tudzynski P."/>
            <person name="Wincker P."/>
            <person name="Andrew M."/>
            <person name="Anthouard V."/>
            <person name="Beever R.E."/>
            <person name="Beffa R."/>
            <person name="Benoit I."/>
            <person name="Bouzid O."/>
            <person name="Brault B."/>
            <person name="Chen Z."/>
            <person name="Choquer M."/>
            <person name="Collemare J."/>
            <person name="Cotton P."/>
            <person name="Danchin E.G."/>
            <person name="Da Silva C."/>
            <person name="Gautier A."/>
            <person name="Giraud C."/>
            <person name="Giraud T."/>
            <person name="Gonzalez C."/>
            <person name="Grossetete S."/>
            <person name="Guldener U."/>
            <person name="Henrissat B."/>
            <person name="Howlett B.J."/>
            <person name="Kodira C."/>
            <person name="Kretschmer M."/>
            <person name="Lappartient A."/>
            <person name="Leroch M."/>
            <person name="Levis C."/>
            <person name="Mauceli E."/>
            <person name="Neuveglise C."/>
            <person name="Oeser B."/>
            <person name="Pearson M."/>
            <person name="Poulain J."/>
            <person name="Poussereau N."/>
            <person name="Quesneville H."/>
            <person name="Rascle C."/>
            <person name="Schumacher J."/>
            <person name="Segurens B."/>
            <person name="Sexton A."/>
            <person name="Silva E."/>
            <person name="Sirven C."/>
            <person name="Soanes D.M."/>
            <person name="Talbot N.J."/>
            <person name="Templeton M."/>
            <person name="Yandava C."/>
            <person name="Yarden O."/>
            <person name="Zeng Q."/>
            <person name="Rollins J.A."/>
            <person name="Lebrun M.H."/>
            <person name="Dickman M."/>
        </authorList>
    </citation>
    <scope>NUCLEOTIDE SEQUENCE [LARGE SCALE GENOMIC DNA]</scope>
    <source>
        <strain evidence="3">ATCC 18683 / 1980 / Ss-1</strain>
    </source>
</reference>
<keyword evidence="3" id="KW-1185">Reference proteome</keyword>
<sequence length="98" mass="11092">MVPADWMPGCGVASGIGFEIRSTHEVLKKVEARSAEHDHWIFMRKGESSDDENGNLYQPINWTKHMFHYLPKTVSEDNQNSSIEEKGEVKTRESGNSA</sequence>
<feature type="region of interest" description="Disordered" evidence="1">
    <location>
        <begin position="73"/>
        <end position="98"/>
    </location>
</feature>
<dbReference type="KEGG" id="ssl:SS1G_05316"/>
<gene>
    <name evidence="2" type="ORF">SS1G_05316</name>
</gene>